<keyword evidence="4" id="KW-0274">FAD</keyword>
<dbReference type="RefSeq" id="WP_344535827.1">
    <property type="nucleotide sequence ID" value="NZ_BAAAPE010000032.1"/>
</dbReference>
<proteinExistence type="inferred from homology"/>
<evidence type="ECO:0000256" key="4">
    <source>
        <dbReference type="ARBA" id="ARBA00022827"/>
    </source>
</evidence>
<dbReference type="Pfam" id="PF02852">
    <property type="entry name" value="Pyr_redox_dim"/>
    <property type="match status" value="1"/>
</dbReference>
<dbReference type="InterPro" id="IPR004099">
    <property type="entry name" value="Pyr_nucl-diS_OxRdtase_dimer"/>
</dbReference>
<dbReference type="InterPro" id="IPR016156">
    <property type="entry name" value="FAD/NAD-linked_Rdtase_dimer_sf"/>
</dbReference>
<keyword evidence="8" id="KW-1185">Reference proteome</keyword>
<evidence type="ECO:0000256" key="1">
    <source>
        <dbReference type="ARBA" id="ARBA00001974"/>
    </source>
</evidence>
<feature type="domain" description="FAD/NAD(P)-binding" evidence="6">
    <location>
        <begin position="6"/>
        <end position="337"/>
    </location>
</feature>
<dbReference type="Pfam" id="PF07992">
    <property type="entry name" value="Pyr_redox_2"/>
    <property type="match status" value="1"/>
</dbReference>
<comment type="caution">
    <text evidence="7">The sequence shown here is derived from an EMBL/GenBank/DDBJ whole genome shotgun (WGS) entry which is preliminary data.</text>
</comment>
<accession>A0ABP5IU72</accession>
<gene>
    <name evidence="7" type="ORF">GCM10009801_81050</name>
</gene>
<comment type="similarity">
    <text evidence="2">Belongs to the class-I pyridine nucleotide-disulfide oxidoreductase family.</text>
</comment>
<keyword evidence="3" id="KW-0285">Flavoprotein</keyword>
<dbReference type="PRINTS" id="PR00411">
    <property type="entry name" value="PNDRDTASEI"/>
</dbReference>
<dbReference type="Proteomes" id="UP001500016">
    <property type="component" value="Unassembled WGS sequence"/>
</dbReference>
<feature type="domain" description="Pyridine nucleotide-disulphide oxidoreductase dimerisation" evidence="5">
    <location>
        <begin position="357"/>
        <end position="462"/>
    </location>
</feature>
<evidence type="ECO:0000256" key="3">
    <source>
        <dbReference type="ARBA" id="ARBA00022630"/>
    </source>
</evidence>
<dbReference type="SUPFAM" id="SSF55424">
    <property type="entry name" value="FAD/NAD-linked reductases, dimerisation (C-terminal) domain"/>
    <property type="match status" value="1"/>
</dbReference>
<dbReference type="InterPro" id="IPR023753">
    <property type="entry name" value="FAD/NAD-binding_dom"/>
</dbReference>
<dbReference type="PANTHER" id="PTHR43014:SF2">
    <property type="entry name" value="MERCURIC REDUCTASE"/>
    <property type="match status" value="1"/>
</dbReference>
<evidence type="ECO:0000259" key="6">
    <source>
        <dbReference type="Pfam" id="PF07992"/>
    </source>
</evidence>
<dbReference type="SUPFAM" id="SSF51905">
    <property type="entry name" value="FAD/NAD(P)-binding domain"/>
    <property type="match status" value="1"/>
</dbReference>
<dbReference type="InterPro" id="IPR036188">
    <property type="entry name" value="FAD/NAD-bd_sf"/>
</dbReference>
<evidence type="ECO:0000256" key="2">
    <source>
        <dbReference type="ARBA" id="ARBA00007532"/>
    </source>
</evidence>
<sequence>MGRECDVVVIGMGPGGEEVAGRLAEAGLDVVGVEAELLGGECPYWACVPSKMIVRAGNLLADARRVPGMAGDARVEPDWSPVAARIRDEATTDWDDAAAVERFTGKGGHFVRARGRLTGPGQVEAGGETYTARRAVVVATGSASWAPPVDGLDAVPYWTNREAVSAKERPESLLVLGGGAVGVELAQGYARFGTRVTVVEAADRLLPPEEPESGALVARVLESEGLTVRTRARAASVRHEGDTFTLVLDGGEQLRADRLLVATGRRPRLSGLGLETAGLDPEARTLRVDGHMRAVPEKHGGLLGHGHGHGRGGEPGLWAVGDVTGEGAFTHMAMYQADIAVRSILGEDGPAADYRAVPRVTFTDPEIGAVGLTEEAAREQGLSIRTGIAEVPSSTRGWIHKAGNDGFIKLVEDTSRGVLVGATSAGPEGGETLYGLAVAVRAAVPVVTLRDMIYAYPTFHRGVLDALADLDRPERA</sequence>
<dbReference type="EMBL" id="BAAAPE010000032">
    <property type="protein sequence ID" value="GAA2105002.1"/>
    <property type="molecule type" value="Genomic_DNA"/>
</dbReference>
<evidence type="ECO:0000313" key="7">
    <source>
        <dbReference type="EMBL" id="GAA2105002.1"/>
    </source>
</evidence>
<dbReference type="Gene3D" id="3.50.50.60">
    <property type="entry name" value="FAD/NAD(P)-binding domain"/>
    <property type="match status" value="2"/>
</dbReference>
<reference evidence="8" key="1">
    <citation type="journal article" date="2019" name="Int. J. Syst. Evol. Microbiol.">
        <title>The Global Catalogue of Microorganisms (GCM) 10K type strain sequencing project: providing services to taxonomists for standard genome sequencing and annotation.</title>
        <authorList>
            <consortium name="The Broad Institute Genomics Platform"/>
            <consortium name="The Broad Institute Genome Sequencing Center for Infectious Disease"/>
            <person name="Wu L."/>
            <person name="Ma J."/>
        </authorList>
    </citation>
    <scope>NUCLEOTIDE SEQUENCE [LARGE SCALE GENOMIC DNA]</scope>
    <source>
        <strain evidence="8">JCM 15478</strain>
    </source>
</reference>
<dbReference type="PANTHER" id="PTHR43014">
    <property type="entry name" value="MERCURIC REDUCTASE"/>
    <property type="match status" value="1"/>
</dbReference>
<name>A0ABP5IU72_9ACTN</name>
<evidence type="ECO:0000313" key="8">
    <source>
        <dbReference type="Proteomes" id="UP001500016"/>
    </source>
</evidence>
<protein>
    <submittedName>
        <fullName evidence="7">NAD(P)/FAD-dependent oxidoreductase</fullName>
    </submittedName>
</protein>
<dbReference type="Gene3D" id="3.30.390.30">
    <property type="match status" value="1"/>
</dbReference>
<organism evidence="7 8">
    <name type="scientific">Streptomyces albiaxialis</name>
    <dbReference type="NCBI Taxonomy" id="329523"/>
    <lineage>
        <taxon>Bacteria</taxon>
        <taxon>Bacillati</taxon>
        <taxon>Actinomycetota</taxon>
        <taxon>Actinomycetes</taxon>
        <taxon>Kitasatosporales</taxon>
        <taxon>Streptomycetaceae</taxon>
        <taxon>Streptomyces</taxon>
    </lineage>
</organism>
<dbReference type="PIRSF" id="PIRSF000350">
    <property type="entry name" value="Mercury_reductase_MerA"/>
    <property type="match status" value="1"/>
</dbReference>
<dbReference type="InterPro" id="IPR001100">
    <property type="entry name" value="Pyr_nuc-diS_OxRdtase"/>
</dbReference>
<comment type="cofactor">
    <cofactor evidence="1">
        <name>FAD</name>
        <dbReference type="ChEBI" id="CHEBI:57692"/>
    </cofactor>
</comment>
<dbReference type="PRINTS" id="PR00368">
    <property type="entry name" value="FADPNR"/>
</dbReference>
<evidence type="ECO:0000259" key="5">
    <source>
        <dbReference type="Pfam" id="PF02852"/>
    </source>
</evidence>